<keyword evidence="1" id="KW-0472">Membrane</keyword>
<sequence>MKIKKIITILTFSLLLLLSSFAMANEQNLSLEVEYIVLDQKGDNIISFMHMVSFKNISSEEIVSTVDNPVIRFPLPDNAQHVTVEVDTGTINHEVIDNEVVIIHQIPADRSIELVINYFLSSEQALQYTFERQHPVKMLNVFALATSGIKVTNERFVDTGTTTVDNQNYNYHVISNIPSNDVITLNIEKGQSAVSLNPQGQGNRLAQGYDGFHNPGHIRFWNNSAFARFDPHLMTGLFIALLVFSIGYYFYRWAREEKMAKERNQSNEDDVFLRLYKEESVLKKKITELQFKYDSGEMDEADFTKRREVYKKKLVAVKLKIKEFTE</sequence>
<accession>A0A1E5L7J1</accession>
<evidence type="ECO:0008006" key="5">
    <source>
        <dbReference type="Google" id="ProtNLM"/>
    </source>
</evidence>
<feature type="transmembrane region" description="Helical" evidence="1">
    <location>
        <begin position="233"/>
        <end position="251"/>
    </location>
</feature>
<evidence type="ECO:0000313" key="4">
    <source>
        <dbReference type="Proteomes" id="UP000095255"/>
    </source>
</evidence>
<organism evidence="3 4">
    <name type="scientific">Desulfuribacillus stibiiarsenatis</name>
    <dbReference type="NCBI Taxonomy" id="1390249"/>
    <lineage>
        <taxon>Bacteria</taxon>
        <taxon>Bacillati</taxon>
        <taxon>Bacillota</taxon>
        <taxon>Desulfuribacillia</taxon>
        <taxon>Desulfuribacillales</taxon>
        <taxon>Desulfuribacillaceae</taxon>
        <taxon>Desulfuribacillus</taxon>
    </lineage>
</organism>
<name>A0A1E5L7J1_9FIRM</name>
<keyword evidence="1" id="KW-1133">Transmembrane helix</keyword>
<feature type="chain" id="PRO_5009180842" description="SHOCT domain-containing protein" evidence="2">
    <location>
        <begin position="25"/>
        <end position="326"/>
    </location>
</feature>
<keyword evidence="4" id="KW-1185">Reference proteome</keyword>
<dbReference type="AlphaFoldDB" id="A0A1E5L7J1"/>
<protein>
    <recommendedName>
        <fullName evidence="5">SHOCT domain-containing protein</fullName>
    </recommendedName>
</protein>
<feature type="signal peptide" evidence="2">
    <location>
        <begin position="1"/>
        <end position="24"/>
    </location>
</feature>
<comment type="caution">
    <text evidence="3">The sequence shown here is derived from an EMBL/GenBank/DDBJ whole genome shotgun (WGS) entry which is preliminary data.</text>
</comment>
<reference evidence="3 4" key="1">
    <citation type="submission" date="2016-09" db="EMBL/GenBank/DDBJ databases">
        <title>Desulfuribacillus arsenicus sp. nov., an obligately anaerobic, dissimilatory arsenic- and antimonate-reducing bacterium isolated from anoxic sediments.</title>
        <authorList>
            <person name="Abin C.A."/>
            <person name="Hollibaugh J.T."/>
        </authorList>
    </citation>
    <scope>NUCLEOTIDE SEQUENCE [LARGE SCALE GENOMIC DNA]</scope>
    <source>
        <strain evidence="3 4">MLFW-2</strain>
    </source>
</reference>
<dbReference type="Proteomes" id="UP000095255">
    <property type="component" value="Unassembled WGS sequence"/>
</dbReference>
<dbReference type="EMBL" id="MJAT01000007">
    <property type="protein sequence ID" value="OEH86101.1"/>
    <property type="molecule type" value="Genomic_DNA"/>
</dbReference>
<dbReference type="STRING" id="1390249.BHU72_14345"/>
<proteinExistence type="predicted"/>
<evidence type="ECO:0000256" key="1">
    <source>
        <dbReference type="SAM" id="Phobius"/>
    </source>
</evidence>
<gene>
    <name evidence="3" type="ORF">BHU72_14345</name>
</gene>
<dbReference type="OrthoDB" id="1797693at2"/>
<keyword evidence="1" id="KW-0812">Transmembrane</keyword>
<dbReference type="RefSeq" id="WP_069701528.1">
    <property type="nucleotide sequence ID" value="NZ_MJAT01000007.1"/>
</dbReference>
<evidence type="ECO:0000313" key="3">
    <source>
        <dbReference type="EMBL" id="OEH86101.1"/>
    </source>
</evidence>
<evidence type="ECO:0000256" key="2">
    <source>
        <dbReference type="SAM" id="SignalP"/>
    </source>
</evidence>
<keyword evidence="2" id="KW-0732">Signal</keyword>